<evidence type="ECO:0000313" key="3">
    <source>
        <dbReference type="Proteomes" id="UP001458946"/>
    </source>
</evidence>
<keyword evidence="3" id="KW-1185">Reference proteome</keyword>
<name>A0ABP9VEC6_9DEIO</name>
<gene>
    <name evidence="2" type="ORF">Dxin01_03353</name>
</gene>
<protein>
    <recommendedName>
        <fullName evidence="1">RES domain-containing protein</fullName>
    </recommendedName>
</protein>
<sequence length="188" mass="20417">MLSGKALQAAIVAAPTVGLQGVQYQATSLACFQMPERTPGAWYSHQRFTPAGLSHALYLSDSMNVALSETALTFRSVFQHQDIPAHVVYPVYVQATRLLDLTDMGIRALLGVSLLTLTSDWRGAVTLSRQNPAYRVETHDLGYAAFEAGLEGIRYPSAFDPSRANSVLFTENLAEPVRLSMPDEGGSL</sequence>
<feature type="domain" description="RES" evidence="1">
    <location>
        <begin position="35"/>
        <end position="179"/>
    </location>
</feature>
<evidence type="ECO:0000313" key="2">
    <source>
        <dbReference type="EMBL" id="GAA5503594.1"/>
    </source>
</evidence>
<organism evidence="2 3">
    <name type="scientific">Deinococcus xinjiangensis</name>
    <dbReference type="NCBI Taxonomy" id="457454"/>
    <lineage>
        <taxon>Bacteria</taxon>
        <taxon>Thermotogati</taxon>
        <taxon>Deinococcota</taxon>
        <taxon>Deinococci</taxon>
        <taxon>Deinococcales</taxon>
        <taxon>Deinococcaceae</taxon>
        <taxon>Deinococcus</taxon>
    </lineage>
</organism>
<proteinExistence type="predicted"/>
<comment type="caution">
    <text evidence="2">The sequence shown here is derived from an EMBL/GenBank/DDBJ whole genome shotgun (WGS) entry which is preliminary data.</text>
</comment>
<evidence type="ECO:0000259" key="1">
    <source>
        <dbReference type="SMART" id="SM00953"/>
    </source>
</evidence>
<dbReference type="RefSeq" id="WP_353543566.1">
    <property type="nucleotide sequence ID" value="NZ_BAABRN010000056.1"/>
</dbReference>
<dbReference type="Pfam" id="PF08808">
    <property type="entry name" value="RES"/>
    <property type="match status" value="1"/>
</dbReference>
<dbReference type="InterPro" id="IPR014914">
    <property type="entry name" value="RES_dom"/>
</dbReference>
<accession>A0ABP9VEC6</accession>
<dbReference type="SMART" id="SM00953">
    <property type="entry name" value="RES"/>
    <property type="match status" value="1"/>
</dbReference>
<dbReference type="EMBL" id="BAABRN010000056">
    <property type="protein sequence ID" value="GAA5503594.1"/>
    <property type="molecule type" value="Genomic_DNA"/>
</dbReference>
<dbReference type="Proteomes" id="UP001458946">
    <property type="component" value="Unassembled WGS sequence"/>
</dbReference>
<dbReference type="PROSITE" id="PS51257">
    <property type="entry name" value="PROKAR_LIPOPROTEIN"/>
    <property type="match status" value="1"/>
</dbReference>
<reference evidence="2 3" key="1">
    <citation type="submission" date="2024-02" db="EMBL/GenBank/DDBJ databases">
        <title>Deinococcus xinjiangensis NBRC 107630.</title>
        <authorList>
            <person name="Ichikawa N."/>
            <person name="Katano-Makiyama Y."/>
            <person name="Hidaka K."/>
        </authorList>
    </citation>
    <scope>NUCLEOTIDE SEQUENCE [LARGE SCALE GENOMIC DNA]</scope>
    <source>
        <strain evidence="2 3">NBRC 107630</strain>
    </source>
</reference>